<dbReference type="STRING" id="1250539.Ga0080574_TMP1267"/>
<name>A0A1P8UQE4_9RHOB</name>
<dbReference type="AlphaFoldDB" id="A0A1P8UQE4"/>
<organism evidence="1 2">
    <name type="scientific">Salipiger abyssi</name>
    <dbReference type="NCBI Taxonomy" id="1250539"/>
    <lineage>
        <taxon>Bacteria</taxon>
        <taxon>Pseudomonadati</taxon>
        <taxon>Pseudomonadota</taxon>
        <taxon>Alphaproteobacteria</taxon>
        <taxon>Rhodobacterales</taxon>
        <taxon>Roseobacteraceae</taxon>
        <taxon>Salipiger</taxon>
    </lineage>
</organism>
<gene>
    <name evidence="1" type="ORF">Ga0080574_TMP1267</name>
</gene>
<dbReference type="EMBL" id="CP015093">
    <property type="protein sequence ID" value="APZ51601.1"/>
    <property type="molecule type" value="Genomic_DNA"/>
</dbReference>
<dbReference type="KEGG" id="paby:Ga0080574_TMP1267"/>
<evidence type="ECO:0000313" key="1">
    <source>
        <dbReference type="EMBL" id="APZ51601.1"/>
    </source>
</evidence>
<evidence type="ECO:0000313" key="2">
    <source>
        <dbReference type="Proteomes" id="UP000187059"/>
    </source>
</evidence>
<sequence length="49" mass="5281">MAVNGGVCHCLPPVDLVLIASPGAANMCRPPLFPFSLLKGRRWRVHIAV</sequence>
<reference evidence="1 2" key="1">
    <citation type="submission" date="2016-04" db="EMBL/GenBank/DDBJ databases">
        <title>Deep-sea bacteria in the southern Pacific.</title>
        <authorList>
            <person name="Tang K."/>
        </authorList>
    </citation>
    <scope>NUCLEOTIDE SEQUENCE [LARGE SCALE GENOMIC DNA]</scope>
    <source>
        <strain evidence="1 2">JLT2014</strain>
    </source>
</reference>
<accession>A0A1P8UQE4</accession>
<keyword evidence="2" id="KW-1185">Reference proteome</keyword>
<protein>
    <submittedName>
        <fullName evidence="1">Uncharacterized protein</fullName>
    </submittedName>
</protein>
<proteinExistence type="predicted"/>
<dbReference type="Proteomes" id="UP000187059">
    <property type="component" value="Chromosome"/>
</dbReference>